<dbReference type="EMBL" id="FLQV01002121">
    <property type="protein sequence ID" value="SBT00794.1"/>
    <property type="molecule type" value="Genomic_DNA"/>
</dbReference>
<proteinExistence type="predicted"/>
<feature type="region of interest" description="Disordered" evidence="1">
    <location>
        <begin position="180"/>
        <end position="289"/>
    </location>
</feature>
<dbReference type="PANTHER" id="PTHR35711:SF1">
    <property type="entry name" value="ECTODERMAL, ISOFORM F"/>
    <property type="match status" value="1"/>
</dbReference>
<accession>A0A1A8X950</accession>
<evidence type="ECO:0000256" key="1">
    <source>
        <dbReference type="SAM" id="MobiDB-lite"/>
    </source>
</evidence>
<dbReference type="InterPro" id="IPR016024">
    <property type="entry name" value="ARM-type_fold"/>
</dbReference>
<name>A0A1A8X950_PLAOA</name>
<sequence>MKIYSEQINQFPKKYGNFIAQPLNNKSNILCVNDDSVNIQSINRLTKCNYKWFQDNFRSNLFTLPLNKCYNNAILKILTLIGICEFSIFAYADRENASVSNSSELTNQEGKGVSGVVNTVSVYLHKTQSYLETAITFIMAQIDCTRRVKSGMCCCKPRSASKREEDELRAQFELMQRQMNMQQQQMCRAMMGESLSDSDEDEEDDEDEDEDEEDDEEEDEDDEEEEEEEEKKKNNKRKNNEQEEKKKHENDEKRKHEDNKKQKESVNMHNKGKNDSKNDNIHIGYHSST</sequence>
<gene>
    <name evidence="2" type="ORF">POVCU1_062400</name>
</gene>
<feature type="compositionally biased region" description="Low complexity" evidence="1">
    <location>
        <begin position="180"/>
        <end position="191"/>
    </location>
</feature>
<dbReference type="SUPFAM" id="SSF48371">
    <property type="entry name" value="ARM repeat"/>
    <property type="match status" value="1"/>
</dbReference>
<feature type="compositionally biased region" description="Basic and acidic residues" evidence="1">
    <location>
        <begin position="238"/>
        <end position="280"/>
    </location>
</feature>
<protein>
    <submittedName>
        <fullName evidence="2">Uncharacterized protein</fullName>
    </submittedName>
</protein>
<dbReference type="AlphaFoldDB" id="A0A1A8X950"/>
<evidence type="ECO:0000313" key="2">
    <source>
        <dbReference type="EMBL" id="SBT00794.1"/>
    </source>
</evidence>
<feature type="compositionally biased region" description="Acidic residues" evidence="1">
    <location>
        <begin position="196"/>
        <end position="229"/>
    </location>
</feature>
<reference evidence="3" key="1">
    <citation type="submission" date="2016-05" db="EMBL/GenBank/DDBJ databases">
        <authorList>
            <person name="Naeem Raeece"/>
        </authorList>
    </citation>
    <scope>NUCLEOTIDE SEQUENCE [LARGE SCALE GENOMIC DNA]</scope>
</reference>
<organism evidence="2 3">
    <name type="scientific">Plasmodium ovale curtisi</name>
    <dbReference type="NCBI Taxonomy" id="864141"/>
    <lineage>
        <taxon>Eukaryota</taxon>
        <taxon>Sar</taxon>
        <taxon>Alveolata</taxon>
        <taxon>Apicomplexa</taxon>
        <taxon>Aconoidasida</taxon>
        <taxon>Haemosporida</taxon>
        <taxon>Plasmodiidae</taxon>
        <taxon>Plasmodium</taxon>
        <taxon>Plasmodium (Plasmodium)</taxon>
    </lineage>
</organism>
<dbReference type="PANTHER" id="PTHR35711">
    <property type="entry name" value="EXPRESSED PROTEIN"/>
    <property type="match status" value="1"/>
</dbReference>
<evidence type="ECO:0000313" key="3">
    <source>
        <dbReference type="Proteomes" id="UP000078546"/>
    </source>
</evidence>
<dbReference type="Proteomes" id="UP000078546">
    <property type="component" value="Unassembled WGS sequence"/>
</dbReference>